<dbReference type="InterPro" id="IPR036779">
    <property type="entry name" value="LysM_dom_sf"/>
</dbReference>
<keyword evidence="2" id="KW-0812">Transmembrane</keyword>
<organism evidence="4 5">
    <name type="scientific">Roseburia yibonii</name>
    <dbReference type="NCBI Taxonomy" id="2763063"/>
    <lineage>
        <taxon>Bacteria</taxon>
        <taxon>Bacillati</taxon>
        <taxon>Bacillota</taxon>
        <taxon>Clostridia</taxon>
        <taxon>Lachnospirales</taxon>
        <taxon>Lachnospiraceae</taxon>
        <taxon>Roseburia</taxon>
    </lineage>
</organism>
<dbReference type="InterPro" id="IPR018392">
    <property type="entry name" value="LysM"/>
</dbReference>
<keyword evidence="2" id="KW-0472">Membrane</keyword>
<evidence type="ECO:0000313" key="5">
    <source>
        <dbReference type="Proteomes" id="UP000621540"/>
    </source>
</evidence>
<evidence type="ECO:0000313" key="4">
    <source>
        <dbReference type="EMBL" id="MBC5754686.1"/>
    </source>
</evidence>
<dbReference type="PROSITE" id="PS51782">
    <property type="entry name" value="LYSM"/>
    <property type="match status" value="1"/>
</dbReference>
<reference evidence="4 5" key="1">
    <citation type="submission" date="2020-08" db="EMBL/GenBank/DDBJ databases">
        <title>Genome public.</title>
        <authorList>
            <person name="Liu C."/>
            <person name="Sun Q."/>
        </authorList>
    </citation>
    <scope>NUCLEOTIDE SEQUENCE [LARGE SCALE GENOMIC DNA]</scope>
    <source>
        <strain evidence="4 5">BX0805</strain>
    </source>
</reference>
<sequence length="401" mass="45330">MIEMIRQTEDTIKLPKNIRQIGNPASNWKIYVEDYVYTYLHPAAEQERAEKKVCVLFGKVHRAEKNYIFISGAVAVEPILKTVGLPEFTEEAWEYVYQQAKEYFSDFEIVGWSVMTSFWPLHLLPEFENLHRRYFEGADKVMFLMDPEEQEEHFYRLAGGNLSGQSGYYIYYEKNEAMQNFMVRQHQKEPGTEQRVQEEEKTVAGYRARMQEKQRQIRPKAEHSILCAAGVLTAMAACVIGITTINNYEKMAGMQDAIQVLSQSAAGTTEKEVANFEVEDMQSSIKPLEEQADPVAVSAQAAQTSQTPQTAQVTSESVEVQAPQPETTGDPAPVSVDGAQPMLSEAETYKLQGYYIVEKGDSLAVISQKIYQNKDMVPQICAKNGIADENTIYIGQKLLLP</sequence>
<accession>A0ABR7ICU1</accession>
<dbReference type="RefSeq" id="WP_186982577.1">
    <property type="nucleotide sequence ID" value="NZ_JACOQH010000010.1"/>
</dbReference>
<evidence type="ECO:0000256" key="2">
    <source>
        <dbReference type="SAM" id="Phobius"/>
    </source>
</evidence>
<keyword evidence="5" id="KW-1185">Reference proteome</keyword>
<keyword evidence="2" id="KW-1133">Transmembrane helix</keyword>
<feature type="compositionally biased region" description="Low complexity" evidence="1">
    <location>
        <begin position="294"/>
        <end position="315"/>
    </location>
</feature>
<evidence type="ECO:0000256" key="1">
    <source>
        <dbReference type="SAM" id="MobiDB-lite"/>
    </source>
</evidence>
<dbReference type="Pfam" id="PF01476">
    <property type="entry name" value="LysM"/>
    <property type="match status" value="1"/>
</dbReference>
<name>A0ABR7ICU1_9FIRM</name>
<protein>
    <submittedName>
        <fullName evidence="4">LysM peptidoglycan-binding domain-containing protein</fullName>
    </submittedName>
</protein>
<dbReference type="Proteomes" id="UP000621540">
    <property type="component" value="Unassembled WGS sequence"/>
</dbReference>
<proteinExistence type="predicted"/>
<evidence type="ECO:0000259" key="3">
    <source>
        <dbReference type="PROSITE" id="PS51782"/>
    </source>
</evidence>
<dbReference type="SUPFAM" id="SSF54106">
    <property type="entry name" value="LysM domain"/>
    <property type="match status" value="1"/>
</dbReference>
<dbReference type="EMBL" id="JACOQH010000010">
    <property type="protein sequence ID" value="MBC5754686.1"/>
    <property type="molecule type" value="Genomic_DNA"/>
</dbReference>
<feature type="region of interest" description="Disordered" evidence="1">
    <location>
        <begin position="292"/>
        <end position="335"/>
    </location>
</feature>
<dbReference type="CDD" id="cd00118">
    <property type="entry name" value="LysM"/>
    <property type="match status" value="1"/>
</dbReference>
<dbReference type="Gene3D" id="3.10.350.10">
    <property type="entry name" value="LysM domain"/>
    <property type="match status" value="1"/>
</dbReference>
<gene>
    <name evidence="4" type="ORF">H8Z76_11830</name>
</gene>
<comment type="caution">
    <text evidence="4">The sequence shown here is derived from an EMBL/GenBank/DDBJ whole genome shotgun (WGS) entry which is preliminary data.</text>
</comment>
<dbReference type="SMART" id="SM00257">
    <property type="entry name" value="LysM"/>
    <property type="match status" value="1"/>
</dbReference>
<feature type="transmembrane region" description="Helical" evidence="2">
    <location>
        <begin position="225"/>
        <end position="245"/>
    </location>
</feature>
<feature type="domain" description="LysM" evidence="3">
    <location>
        <begin position="353"/>
        <end position="400"/>
    </location>
</feature>